<dbReference type="InterPro" id="IPR011006">
    <property type="entry name" value="CheY-like_superfamily"/>
</dbReference>
<dbReference type="PANTHER" id="PTHR44688">
    <property type="entry name" value="DNA-BINDING TRANSCRIPTIONAL ACTIVATOR DEVR_DOSR"/>
    <property type="match status" value="1"/>
</dbReference>
<keyword evidence="3" id="KW-0804">Transcription</keyword>
<feature type="region of interest" description="Disordered" evidence="4">
    <location>
        <begin position="165"/>
        <end position="184"/>
    </location>
</feature>
<evidence type="ECO:0000256" key="1">
    <source>
        <dbReference type="ARBA" id="ARBA00023015"/>
    </source>
</evidence>
<evidence type="ECO:0000256" key="4">
    <source>
        <dbReference type="SAM" id="MobiDB-lite"/>
    </source>
</evidence>
<dbReference type="GO" id="GO:0006355">
    <property type="term" value="P:regulation of DNA-templated transcription"/>
    <property type="evidence" value="ECO:0007669"/>
    <property type="project" value="InterPro"/>
</dbReference>
<dbReference type="PANTHER" id="PTHR44688:SF16">
    <property type="entry name" value="DNA-BINDING TRANSCRIPTIONAL ACTIVATOR DEVR_DOSR"/>
    <property type="match status" value="1"/>
</dbReference>
<organism evidence="6 7">
    <name type="scientific">Microvirga aerilata</name>
    <dbReference type="NCBI Taxonomy" id="670292"/>
    <lineage>
        <taxon>Bacteria</taxon>
        <taxon>Pseudomonadati</taxon>
        <taxon>Pseudomonadota</taxon>
        <taxon>Alphaproteobacteria</taxon>
        <taxon>Hyphomicrobiales</taxon>
        <taxon>Methylobacteriaceae</taxon>
        <taxon>Microvirga</taxon>
    </lineage>
</organism>
<keyword evidence="2" id="KW-0238">DNA-binding</keyword>
<gene>
    <name evidence="6" type="ORF">JKG68_10945</name>
</gene>
<accession>A0A936Z8E7</accession>
<proteinExistence type="predicted"/>
<sequence length="254" mass="26954">MFRDEVGHIASSNVQAGRAANAQSQTIATLLLCENSLLRVGLQYILSGSCFSVSDINFQEALSLIGSSDPTPKLYLIDASEASGRTIEIAREIKGKNSSARIAMIADHFDLSFVQAGVSAGVDGFCMAGSGRDVLIKSLELIMLGERIVPGVLLRSMLQQASMPAEAAHASMPTNQTPPDPRVHKLSPRETVILQSLMGGDPNKVIARKLDITEATIKVHVKAILRKIGAANRTQAAMWATGHLPPGMGISAKA</sequence>
<name>A0A936Z8E7_9HYPH</name>
<dbReference type="SMART" id="SM00421">
    <property type="entry name" value="HTH_LUXR"/>
    <property type="match status" value="1"/>
</dbReference>
<dbReference type="EMBL" id="JAEQMY010000012">
    <property type="protein sequence ID" value="MBL0404482.1"/>
    <property type="molecule type" value="Genomic_DNA"/>
</dbReference>
<dbReference type="Gene3D" id="3.40.50.2300">
    <property type="match status" value="1"/>
</dbReference>
<comment type="caution">
    <text evidence="6">The sequence shown here is derived from an EMBL/GenBank/DDBJ whole genome shotgun (WGS) entry which is preliminary data.</text>
</comment>
<dbReference type="PRINTS" id="PR00038">
    <property type="entry name" value="HTHLUXR"/>
</dbReference>
<dbReference type="PROSITE" id="PS00622">
    <property type="entry name" value="HTH_LUXR_1"/>
    <property type="match status" value="1"/>
</dbReference>
<keyword evidence="7" id="KW-1185">Reference proteome</keyword>
<reference evidence="6" key="1">
    <citation type="submission" date="2021-01" db="EMBL/GenBank/DDBJ databases">
        <title>Microvirga sp.</title>
        <authorList>
            <person name="Kim M.K."/>
        </authorList>
    </citation>
    <scope>NUCLEOTIDE SEQUENCE</scope>
    <source>
        <strain evidence="6">5420S-16</strain>
    </source>
</reference>
<evidence type="ECO:0000256" key="2">
    <source>
        <dbReference type="ARBA" id="ARBA00023125"/>
    </source>
</evidence>
<dbReference type="SUPFAM" id="SSF52172">
    <property type="entry name" value="CheY-like"/>
    <property type="match status" value="1"/>
</dbReference>
<dbReference type="SUPFAM" id="SSF46894">
    <property type="entry name" value="C-terminal effector domain of the bipartite response regulators"/>
    <property type="match status" value="1"/>
</dbReference>
<dbReference type="InterPro" id="IPR000792">
    <property type="entry name" value="Tscrpt_reg_LuxR_C"/>
</dbReference>
<evidence type="ECO:0000313" key="7">
    <source>
        <dbReference type="Proteomes" id="UP000605848"/>
    </source>
</evidence>
<dbReference type="Pfam" id="PF00196">
    <property type="entry name" value="GerE"/>
    <property type="match status" value="1"/>
</dbReference>
<protein>
    <submittedName>
        <fullName evidence="6">Response regulator transcription factor</fullName>
    </submittedName>
</protein>
<feature type="domain" description="HTH luxR-type" evidence="5">
    <location>
        <begin position="179"/>
        <end position="244"/>
    </location>
</feature>
<dbReference type="RefSeq" id="WP_202059196.1">
    <property type="nucleotide sequence ID" value="NZ_JAEQMY010000012.1"/>
</dbReference>
<evidence type="ECO:0000313" key="6">
    <source>
        <dbReference type="EMBL" id="MBL0404482.1"/>
    </source>
</evidence>
<dbReference type="GO" id="GO:0003677">
    <property type="term" value="F:DNA binding"/>
    <property type="evidence" value="ECO:0007669"/>
    <property type="project" value="UniProtKB-KW"/>
</dbReference>
<keyword evidence="1" id="KW-0805">Transcription regulation</keyword>
<dbReference type="AlphaFoldDB" id="A0A936Z8E7"/>
<evidence type="ECO:0000259" key="5">
    <source>
        <dbReference type="PROSITE" id="PS50043"/>
    </source>
</evidence>
<dbReference type="InterPro" id="IPR016032">
    <property type="entry name" value="Sig_transdc_resp-reg_C-effctor"/>
</dbReference>
<dbReference type="Proteomes" id="UP000605848">
    <property type="component" value="Unassembled WGS sequence"/>
</dbReference>
<dbReference type="CDD" id="cd06170">
    <property type="entry name" value="LuxR_C_like"/>
    <property type="match status" value="1"/>
</dbReference>
<dbReference type="PROSITE" id="PS50043">
    <property type="entry name" value="HTH_LUXR_2"/>
    <property type="match status" value="1"/>
</dbReference>
<evidence type="ECO:0000256" key="3">
    <source>
        <dbReference type="ARBA" id="ARBA00023163"/>
    </source>
</evidence>